<dbReference type="PANTHER" id="PTHR11099">
    <property type="entry name" value="VACUOLAR SORTING PROTEIN 35"/>
    <property type="match status" value="1"/>
</dbReference>
<sequence length="62" mass="6810">MDDSAKVLSEALNVVKVQLVQMKRCLDADQVMDALKSASTMLSELRTSSLSPKNYYELSAAD</sequence>
<dbReference type="GO" id="GO:0030906">
    <property type="term" value="C:retromer, cargo-selective complex"/>
    <property type="evidence" value="ECO:0007669"/>
    <property type="project" value="InterPro"/>
</dbReference>
<dbReference type="GO" id="GO:0042147">
    <property type="term" value="P:retrograde transport, endosome to Golgi"/>
    <property type="evidence" value="ECO:0007669"/>
    <property type="project" value="InterPro"/>
</dbReference>
<dbReference type="AlphaFoldDB" id="A0A077RAY3"/>
<protein>
    <submittedName>
        <fullName evidence="1">Uncharacterized protein</fullName>
    </submittedName>
</protein>
<reference evidence="1" key="1">
    <citation type="journal article" date="2014" name="Genome Biol. Evol.">
        <title>Gene Loss Rather Than Gene Gain Is Associated with a Host Jump from Monocots to Dicots in the Smut Fungus Melanopsichium pennsylvanicum.</title>
        <authorList>
            <person name="Sharma R."/>
            <person name="Mishra B."/>
            <person name="Runge F."/>
            <person name="Thines M."/>
        </authorList>
    </citation>
    <scope>NUCLEOTIDE SEQUENCE</scope>
    <source>
        <strain evidence="1">4</strain>
    </source>
</reference>
<name>A0A077RAY3_9BASI</name>
<dbReference type="GO" id="GO:0006886">
    <property type="term" value="P:intracellular protein transport"/>
    <property type="evidence" value="ECO:0007669"/>
    <property type="project" value="TreeGrafter"/>
</dbReference>
<dbReference type="Pfam" id="PF03635">
    <property type="entry name" value="Vps35"/>
    <property type="match status" value="1"/>
</dbReference>
<dbReference type="PANTHER" id="PTHR11099:SF0">
    <property type="entry name" value="VACUOLAR PROTEIN SORTING-ASSOCIATED PROTEIN 35"/>
    <property type="match status" value="1"/>
</dbReference>
<proteinExistence type="predicted"/>
<organism evidence="1">
    <name type="scientific">Melanopsichium pennsylvanicum 4</name>
    <dbReference type="NCBI Taxonomy" id="1398559"/>
    <lineage>
        <taxon>Eukaryota</taxon>
        <taxon>Fungi</taxon>
        <taxon>Dikarya</taxon>
        <taxon>Basidiomycota</taxon>
        <taxon>Ustilaginomycotina</taxon>
        <taxon>Ustilaginomycetes</taxon>
        <taxon>Ustilaginales</taxon>
        <taxon>Ustilaginaceae</taxon>
        <taxon>Melanopsichium</taxon>
    </lineage>
</organism>
<dbReference type="GO" id="GO:0005829">
    <property type="term" value="C:cytosol"/>
    <property type="evidence" value="ECO:0007669"/>
    <property type="project" value="GOC"/>
</dbReference>
<dbReference type="EMBL" id="HG529687">
    <property type="protein sequence ID" value="CDI56462.1"/>
    <property type="molecule type" value="Genomic_DNA"/>
</dbReference>
<evidence type="ECO:0000313" key="1">
    <source>
        <dbReference type="EMBL" id="CDI56462.1"/>
    </source>
</evidence>
<accession>A0A077RAY3</accession>
<dbReference type="InterPro" id="IPR005378">
    <property type="entry name" value="Vps35"/>
</dbReference>
<dbReference type="GO" id="GO:0005770">
    <property type="term" value="C:late endosome"/>
    <property type="evidence" value="ECO:0007669"/>
    <property type="project" value="TreeGrafter"/>
</dbReference>